<evidence type="ECO:0000313" key="1">
    <source>
        <dbReference type="EMBL" id="KAG9195695.1"/>
    </source>
</evidence>
<protein>
    <submittedName>
        <fullName evidence="1">Uncharacterized protein</fullName>
    </submittedName>
</protein>
<gene>
    <name evidence="1" type="ORF">G6011_00816</name>
</gene>
<dbReference type="EMBL" id="JAANER010000001">
    <property type="protein sequence ID" value="KAG9195695.1"/>
    <property type="molecule type" value="Genomic_DNA"/>
</dbReference>
<comment type="caution">
    <text evidence="1">The sequence shown here is derived from an EMBL/GenBank/DDBJ whole genome shotgun (WGS) entry which is preliminary data.</text>
</comment>
<accession>A0AAD4IJM4</accession>
<keyword evidence="2" id="KW-1185">Reference proteome</keyword>
<dbReference type="AlphaFoldDB" id="A0AAD4IJM4"/>
<organism evidence="1 2">
    <name type="scientific">Alternaria panax</name>
    <dbReference type="NCBI Taxonomy" id="48097"/>
    <lineage>
        <taxon>Eukaryota</taxon>
        <taxon>Fungi</taxon>
        <taxon>Dikarya</taxon>
        <taxon>Ascomycota</taxon>
        <taxon>Pezizomycotina</taxon>
        <taxon>Dothideomycetes</taxon>
        <taxon>Pleosporomycetidae</taxon>
        <taxon>Pleosporales</taxon>
        <taxon>Pleosporineae</taxon>
        <taxon>Pleosporaceae</taxon>
        <taxon>Alternaria</taxon>
        <taxon>Alternaria sect. Panax</taxon>
    </lineage>
</organism>
<proteinExistence type="predicted"/>
<reference evidence="1" key="1">
    <citation type="submission" date="2021-07" db="EMBL/GenBank/DDBJ databases">
        <title>Genome Resource of American Ginseng Black Spot Pathogen Alternaria panax.</title>
        <authorList>
            <person name="Qiu C."/>
            <person name="Wang W."/>
            <person name="Liu Z."/>
        </authorList>
    </citation>
    <scope>NUCLEOTIDE SEQUENCE</scope>
    <source>
        <strain evidence="1">BNCC115425</strain>
    </source>
</reference>
<name>A0AAD4IJM4_9PLEO</name>
<dbReference type="Proteomes" id="UP001199106">
    <property type="component" value="Unassembled WGS sequence"/>
</dbReference>
<evidence type="ECO:0000313" key="2">
    <source>
        <dbReference type="Proteomes" id="UP001199106"/>
    </source>
</evidence>
<sequence>MDTPLMDRRTFLDQGIKRDLMCSICYIVFTNTHEVRRIDSPLHFCKEVYYDDCLPDHIEVNNNTCPDHANIALFELLRKPAFVSGEREAANALHRETHGNGLISVGRARLLLRVNSFDAANMDRGRHDGIRREDGDTMELRCVTLRADVAGMHEYWYHPALLNGNLWITLP</sequence>